<dbReference type="GO" id="GO:0005737">
    <property type="term" value="C:cytoplasm"/>
    <property type="evidence" value="ECO:0007669"/>
    <property type="project" value="UniProtKB-SubCell"/>
</dbReference>
<evidence type="ECO:0000256" key="1">
    <source>
        <dbReference type="ARBA" id="ARBA00000185"/>
    </source>
</evidence>
<proteinExistence type="inferred from homology"/>
<dbReference type="KEGG" id="mas:Mahau_0007"/>
<dbReference type="InterPro" id="IPR006691">
    <property type="entry name" value="GyrA/parC_rep"/>
</dbReference>
<evidence type="ECO:0000256" key="6">
    <source>
        <dbReference type="ARBA" id="ARBA00023029"/>
    </source>
</evidence>
<comment type="subcellular location">
    <subcellularLocation>
        <location evidence="9">Cytoplasm</location>
    </subcellularLocation>
</comment>
<keyword evidence="5 9" id="KW-0067">ATP-binding</keyword>
<dbReference type="GO" id="GO:0005524">
    <property type="term" value="F:ATP binding"/>
    <property type="evidence" value="ECO:0007669"/>
    <property type="project" value="UniProtKB-UniRule"/>
</dbReference>
<evidence type="ECO:0000313" key="13">
    <source>
        <dbReference type="Proteomes" id="UP000008457"/>
    </source>
</evidence>
<dbReference type="Gene3D" id="2.120.10.90">
    <property type="entry name" value="DNA gyrase/topoisomerase IV, subunit A, C-terminal"/>
    <property type="match status" value="1"/>
</dbReference>
<gene>
    <name evidence="9" type="primary">gyrA</name>
    <name evidence="12" type="ordered locus">Mahau_0007</name>
</gene>
<dbReference type="NCBIfam" id="NF004044">
    <property type="entry name" value="PRK05561.1"/>
    <property type="match status" value="1"/>
</dbReference>
<dbReference type="FunFam" id="2.120.10.90:FF:000004">
    <property type="entry name" value="DNA gyrase subunit A"/>
    <property type="match status" value="1"/>
</dbReference>
<comment type="similarity">
    <text evidence="2 9">Belongs to the type II topoisomerase GyrA/ParC subunit family.</text>
</comment>
<dbReference type="PROSITE" id="PS52040">
    <property type="entry name" value="TOPO_IIA"/>
    <property type="match status" value="1"/>
</dbReference>
<dbReference type="Gene3D" id="3.90.199.10">
    <property type="entry name" value="Topoisomerase II, domain 5"/>
    <property type="match status" value="1"/>
</dbReference>
<dbReference type="Proteomes" id="UP000008457">
    <property type="component" value="Chromosome"/>
</dbReference>
<evidence type="ECO:0000256" key="2">
    <source>
        <dbReference type="ARBA" id="ARBA00008263"/>
    </source>
</evidence>
<reference evidence="13" key="1">
    <citation type="submission" date="2010-11" db="EMBL/GenBank/DDBJ databases">
        <title>The complete genome of Mahella australiensis DSM 15567.</title>
        <authorList>
            <consortium name="US DOE Joint Genome Institute (JGI-PGF)"/>
            <person name="Lucas S."/>
            <person name="Copeland A."/>
            <person name="Lapidus A."/>
            <person name="Bruce D."/>
            <person name="Goodwin L."/>
            <person name="Pitluck S."/>
            <person name="Kyrpides N."/>
            <person name="Mavromatis K."/>
            <person name="Pagani I."/>
            <person name="Ivanova N."/>
            <person name="Teshima H."/>
            <person name="Brettin T."/>
            <person name="Detter J.C."/>
            <person name="Han C."/>
            <person name="Tapia R."/>
            <person name="Land M."/>
            <person name="Hauser L."/>
            <person name="Markowitz V."/>
            <person name="Cheng J.-F."/>
            <person name="Hugenholtz P."/>
            <person name="Woyke T."/>
            <person name="Wu D."/>
            <person name="Spring S."/>
            <person name="Pukall R."/>
            <person name="Steenblock K."/>
            <person name="Schneider S."/>
            <person name="Klenk H.-P."/>
            <person name="Eisen J.A."/>
        </authorList>
    </citation>
    <scope>NUCLEOTIDE SEQUENCE [LARGE SCALE GENOMIC DNA]</scope>
    <source>
        <strain evidence="13">DSM 15567 / CIP 107919 / 50-1 BON</strain>
    </source>
</reference>
<evidence type="ECO:0000256" key="10">
    <source>
        <dbReference type="PROSITE-ProRule" id="PRU01384"/>
    </source>
</evidence>
<evidence type="ECO:0000313" key="12">
    <source>
        <dbReference type="EMBL" id="AEE95231.1"/>
    </source>
</evidence>
<dbReference type="HAMAP" id="MF_01897">
    <property type="entry name" value="GyrA"/>
    <property type="match status" value="1"/>
</dbReference>
<evidence type="ECO:0000256" key="4">
    <source>
        <dbReference type="ARBA" id="ARBA00022741"/>
    </source>
</evidence>
<dbReference type="GO" id="GO:0006265">
    <property type="term" value="P:DNA topological change"/>
    <property type="evidence" value="ECO:0007669"/>
    <property type="project" value="UniProtKB-UniRule"/>
</dbReference>
<accession>F4A316</accession>
<dbReference type="FunFam" id="3.30.1360.40:FF:000002">
    <property type="entry name" value="DNA gyrase subunit A"/>
    <property type="match status" value="1"/>
</dbReference>
<sequence length="809" mass="91217">MPEEEQTKVIEVNLEEEMKHSYIDYAMSVIVGRALPDVRDGLKPVHRRILYAMNELGLMPDKPYRKSARIVGDVLGKYHPHGEAAVYDSMVRMAQDFSMRYPLVDGHGNFGSIDNDPPAAMRYTEARLSRLAMEMLTDIDKETVDFIPNFDETLKEPVVLPSRFPNLLVNGSAGIAVGMATNIPPHNLKETIDAAIKVIDDPDISIDELMKTLKGPDFPTGGIIMGRDGIKQAYHTGRGRIKVRGKTSIEPLPGGRSRIIVTEIPYQVTKADLVVQIANLVKDKKIDGIADIRDESDKEGMRIAIDLKRDVNPNVVLNLLYKHTRLEDTFGIIMLALVDNQPKVLNIKQMFYYYIDHQKDVIVRRSRYDLEKAEARAHILEGLRIALDHIDAIVALIRSSKTDQIAKEALMSQFNLSDKQAQAILDMRLRRLTGLERDKIEEEYAQLMSTIEYLRRVLSDEGMVYKIIKDELKTIRNKYGDDRRTQISSKADEMEIEDLIQDEEVAITLTHFGYIKRLPLDTYKSQRRGGKGITGMQTRDEDFVEHIFVTSTHSYMLFFTNKGKVYMMRAYDVPEAGRQAKGTAIINLLNLSGGEKISAVIPIRHIDDEKYLIMTTREGYIKKTSIEEYDNIHKNGLMAIGLGEGDELIGVELTNGENEVIISTKEGMAIRFPEDDVRSMGRTARGVKAIKLNQGDKVIDMELVDESADLLMVSENGYGKRTPLKEYRSQSRGGKGIITMKITEKTGPLAAIKVVHEDDEIMMVTSDGIIIRLEVKGIPVQGRNTQGVTLMKVENGQRIVSLAKFESED</sequence>
<dbReference type="CDD" id="cd00187">
    <property type="entry name" value="TOP4c"/>
    <property type="match status" value="1"/>
</dbReference>
<keyword evidence="7 9" id="KW-0238">DNA-binding</keyword>
<keyword evidence="6 9" id="KW-0799">Topoisomerase</keyword>
<dbReference type="HOGENOM" id="CLU_002977_6_1_9"/>
<dbReference type="PANTHER" id="PTHR43493">
    <property type="entry name" value="DNA GYRASE/TOPOISOMERASE SUBUNIT A"/>
    <property type="match status" value="1"/>
</dbReference>
<dbReference type="InterPro" id="IPR050220">
    <property type="entry name" value="Type_II_DNA_Topoisomerases"/>
</dbReference>
<dbReference type="GO" id="GO:0003677">
    <property type="term" value="F:DNA binding"/>
    <property type="evidence" value="ECO:0007669"/>
    <property type="project" value="UniProtKB-UniRule"/>
</dbReference>
<evidence type="ECO:0000259" key="11">
    <source>
        <dbReference type="PROSITE" id="PS52040"/>
    </source>
</evidence>
<organism evidence="12 13">
    <name type="scientific">Mahella australiensis (strain DSM 15567 / CIP 107919 / 50-1 BON)</name>
    <dbReference type="NCBI Taxonomy" id="697281"/>
    <lineage>
        <taxon>Bacteria</taxon>
        <taxon>Bacillati</taxon>
        <taxon>Bacillota</taxon>
        <taxon>Clostridia</taxon>
        <taxon>Thermoanaerobacterales</taxon>
        <taxon>Thermoanaerobacterales Family IV. Incertae Sedis</taxon>
        <taxon>Mahella</taxon>
    </lineage>
</organism>
<dbReference type="AlphaFoldDB" id="F4A316"/>
<dbReference type="GO" id="GO:0009330">
    <property type="term" value="C:DNA topoisomerase type II (double strand cut, ATP-hydrolyzing) complex"/>
    <property type="evidence" value="ECO:0007669"/>
    <property type="project" value="TreeGrafter"/>
</dbReference>
<dbReference type="NCBIfam" id="NF004043">
    <property type="entry name" value="PRK05560.1"/>
    <property type="match status" value="1"/>
</dbReference>
<dbReference type="RefSeq" id="WP_013779665.1">
    <property type="nucleotide sequence ID" value="NC_015520.1"/>
</dbReference>
<dbReference type="FunFam" id="1.10.268.10:FF:000001">
    <property type="entry name" value="DNA gyrase subunit A"/>
    <property type="match status" value="1"/>
</dbReference>
<dbReference type="PANTHER" id="PTHR43493:SF5">
    <property type="entry name" value="DNA GYRASE SUBUNIT A, CHLOROPLASTIC_MITOCHONDRIAL"/>
    <property type="match status" value="1"/>
</dbReference>
<dbReference type="eggNOG" id="COG0188">
    <property type="taxonomic scope" value="Bacteria"/>
</dbReference>
<dbReference type="OrthoDB" id="9806486at2"/>
<comment type="catalytic activity">
    <reaction evidence="1 9 10">
        <text>ATP-dependent breakage, passage and rejoining of double-stranded DNA.</text>
        <dbReference type="EC" id="5.6.2.2"/>
    </reaction>
</comment>
<dbReference type="InterPro" id="IPR002205">
    <property type="entry name" value="Topo_IIA_dom_A"/>
</dbReference>
<dbReference type="SUPFAM" id="SSF101904">
    <property type="entry name" value="GyrA/ParC C-terminal domain-like"/>
    <property type="match status" value="1"/>
</dbReference>
<dbReference type="InterPro" id="IPR013757">
    <property type="entry name" value="Topo_IIA_A_a_sf"/>
</dbReference>
<keyword evidence="13" id="KW-1185">Reference proteome</keyword>
<feature type="domain" description="Topo IIA-type catalytic" evidence="11">
    <location>
        <begin position="35"/>
        <end position="499"/>
    </location>
</feature>
<dbReference type="EMBL" id="CP002360">
    <property type="protein sequence ID" value="AEE95231.1"/>
    <property type="molecule type" value="Genomic_DNA"/>
</dbReference>
<dbReference type="NCBIfam" id="TIGR01063">
    <property type="entry name" value="gyrA"/>
    <property type="match status" value="1"/>
</dbReference>
<dbReference type="GO" id="GO:0005694">
    <property type="term" value="C:chromosome"/>
    <property type="evidence" value="ECO:0007669"/>
    <property type="project" value="InterPro"/>
</dbReference>
<dbReference type="Pfam" id="PF03989">
    <property type="entry name" value="DNA_gyraseA_C"/>
    <property type="match status" value="6"/>
</dbReference>
<feature type="short sequence motif" description="GyrA-box" evidence="9">
    <location>
        <begin position="526"/>
        <end position="532"/>
    </location>
</feature>
<dbReference type="SMART" id="SM00434">
    <property type="entry name" value="TOP4c"/>
    <property type="match status" value="1"/>
</dbReference>
<keyword evidence="4 9" id="KW-0547">Nucleotide-binding</keyword>
<evidence type="ECO:0000256" key="5">
    <source>
        <dbReference type="ARBA" id="ARBA00022840"/>
    </source>
</evidence>
<name>F4A316_MAHA5</name>
<dbReference type="EC" id="5.6.2.2" evidence="9"/>
<keyword evidence="8 9" id="KW-0413">Isomerase</keyword>
<dbReference type="InterPro" id="IPR013760">
    <property type="entry name" value="Topo_IIA-like_dom_sf"/>
</dbReference>
<dbReference type="Gene3D" id="3.30.1360.40">
    <property type="match status" value="1"/>
</dbReference>
<dbReference type="GO" id="GO:0006261">
    <property type="term" value="P:DNA-templated DNA replication"/>
    <property type="evidence" value="ECO:0007669"/>
    <property type="project" value="UniProtKB-UniRule"/>
</dbReference>
<dbReference type="InterPro" id="IPR005743">
    <property type="entry name" value="GyrA"/>
</dbReference>
<evidence type="ECO:0000256" key="7">
    <source>
        <dbReference type="ARBA" id="ARBA00023125"/>
    </source>
</evidence>
<protein>
    <recommendedName>
        <fullName evidence="9">DNA gyrase subunit A</fullName>
        <ecNumber evidence="9">5.6.2.2</ecNumber>
    </recommendedName>
</protein>
<evidence type="ECO:0000256" key="3">
    <source>
        <dbReference type="ARBA" id="ARBA00022490"/>
    </source>
</evidence>
<comment type="miscellaneous">
    <text evidence="9">Few gyrases are as efficient as E.coli at forming negative supercoils. Not all organisms have 2 type II topoisomerases; in organisms with a single type II topoisomerase this enzyme also has to decatenate newly replicated chromosomes.</text>
</comment>
<dbReference type="InterPro" id="IPR013758">
    <property type="entry name" value="Topo_IIA_A/C_ab"/>
</dbReference>
<dbReference type="Gene3D" id="1.10.268.10">
    <property type="entry name" value="Topoisomerase, domain 3"/>
    <property type="match status" value="1"/>
</dbReference>
<dbReference type="GO" id="GO:0034335">
    <property type="term" value="F:DNA negative supercoiling activity"/>
    <property type="evidence" value="ECO:0007669"/>
    <property type="project" value="UniProtKB-ARBA"/>
</dbReference>
<evidence type="ECO:0000256" key="9">
    <source>
        <dbReference type="HAMAP-Rule" id="MF_01897"/>
    </source>
</evidence>
<feature type="active site" description="O-(5'-phospho-DNA)-tyrosine intermediate" evidence="9 10">
    <location>
        <position position="123"/>
    </location>
</feature>
<comment type="subunit">
    <text evidence="9">Heterotetramer, composed of two GyrA and two GyrB chains. In the heterotetramer, GyrA contains the active site tyrosine that forms a transient covalent intermediate with DNA, while GyrB binds cofactors and catalyzes ATP hydrolysis.</text>
</comment>
<dbReference type="InterPro" id="IPR035516">
    <property type="entry name" value="Gyrase/topoIV_suA_C"/>
</dbReference>
<keyword evidence="3 9" id="KW-0963">Cytoplasm</keyword>
<dbReference type="SUPFAM" id="SSF56719">
    <property type="entry name" value="Type II DNA topoisomerase"/>
    <property type="match status" value="1"/>
</dbReference>
<reference evidence="12 13" key="2">
    <citation type="journal article" date="2011" name="Stand. Genomic Sci.">
        <title>Complete genome sequence of Mahella australiensis type strain (50-1 BON).</title>
        <authorList>
            <person name="Sikorski J."/>
            <person name="Teshima H."/>
            <person name="Nolan M."/>
            <person name="Lucas S."/>
            <person name="Hammon N."/>
            <person name="Deshpande S."/>
            <person name="Cheng J.F."/>
            <person name="Pitluck S."/>
            <person name="Liolios K."/>
            <person name="Pagani I."/>
            <person name="Ivanova N."/>
            <person name="Huntemann M."/>
            <person name="Mavromatis K."/>
            <person name="Ovchinikova G."/>
            <person name="Pati A."/>
            <person name="Tapia R."/>
            <person name="Han C."/>
            <person name="Goodwin L."/>
            <person name="Chen A."/>
            <person name="Palaniappan K."/>
            <person name="Land M."/>
            <person name="Hauser L."/>
            <person name="Ngatchou-Djao O.D."/>
            <person name="Rohde M."/>
            <person name="Pukall R."/>
            <person name="Spring S."/>
            <person name="Abt B."/>
            <person name="Goker M."/>
            <person name="Detter J.C."/>
            <person name="Woyke T."/>
            <person name="Bristow J."/>
            <person name="Markowitz V."/>
            <person name="Hugenholtz P."/>
            <person name="Eisen J.A."/>
            <person name="Kyrpides N.C."/>
            <person name="Klenk H.P."/>
            <person name="Lapidus A."/>
        </authorList>
    </citation>
    <scope>NUCLEOTIDE SEQUENCE [LARGE SCALE GENOMIC DNA]</scope>
    <source>
        <strain evidence="13">DSM 15567 / CIP 107919 / 50-1 BON</strain>
    </source>
</reference>
<evidence type="ECO:0000256" key="8">
    <source>
        <dbReference type="ARBA" id="ARBA00023235"/>
    </source>
</evidence>
<dbReference type="STRING" id="697281.Mahau_0007"/>
<dbReference type="FunFam" id="3.90.199.10:FF:000001">
    <property type="entry name" value="DNA gyrase subunit A"/>
    <property type="match status" value="1"/>
</dbReference>
<dbReference type="Pfam" id="PF00521">
    <property type="entry name" value="DNA_topoisoIV"/>
    <property type="match status" value="1"/>
</dbReference>
<comment type="function">
    <text evidence="9">A type II topoisomerase that negatively supercoils closed circular double-stranded (ds) DNA in an ATP-dependent manner to modulate DNA topology and maintain chromosomes in an underwound state. Negative supercoiling favors strand separation, and DNA replication, transcription, recombination and repair, all of which involve strand separation. Also able to catalyze the interconversion of other topological isomers of dsDNA rings, including catenanes and knotted rings. Type II topoisomerases break and join 2 DNA strands simultaneously in an ATP-dependent manner.</text>
</comment>